<evidence type="ECO:0000313" key="1">
    <source>
        <dbReference type="EMBL" id="QZP39329.1"/>
    </source>
</evidence>
<organism evidence="1 2">
    <name type="scientific">Halobaculum magnesiiphilum</name>
    <dbReference type="NCBI Taxonomy" id="1017351"/>
    <lineage>
        <taxon>Archaea</taxon>
        <taxon>Methanobacteriati</taxon>
        <taxon>Methanobacteriota</taxon>
        <taxon>Stenosarchaea group</taxon>
        <taxon>Halobacteria</taxon>
        <taxon>Halobacteriales</taxon>
        <taxon>Haloferacaceae</taxon>
        <taxon>Halobaculum</taxon>
    </lineage>
</organism>
<reference evidence="1 2" key="1">
    <citation type="journal article" date="2021" name="Int. J. Syst. Evol. Microbiol.">
        <title>Halobaculum halophilum sp. nov. and Halobaculum salinum sp. nov., isolated from salt lake and saline soil.</title>
        <authorList>
            <person name="Cui H.L."/>
            <person name="Shi X.W."/>
            <person name="Yin X.M."/>
            <person name="Yang X.Y."/>
            <person name="Hou J."/>
            <person name="Zhu L."/>
        </authorList>
    </citation>
    <scope>NUCLEOTIDE SEQUENCE [LARGE SCALE GENOMIC DNA]</scope>
    <source>
        <strain evidence="1 2">NBRC 109044</strain>
    </source>
</reference>
<keyword evidence="2" id="KW-1185">Reference proteome</keyword>
<geneLocation type="plasmid" evidence="1 2">
    <name>unnamed1</name>
</geneLocation>
<dbReference type="GeneID" id="67179588"/>
<dbReference type="AlphaFoldDB" id="A0A8T8WHJ6"/>
<proteinExistence type="predicted"/>
<gene>
    <name evidence="1" type="ORF">K6T50_15560</name>
</gene>
<keyword evidence="1" id="KW-0614">Plasmid</keyword>
<dbReference type="Proteomes" id="UP000826254">
    <property type="component" value="Plasmid unnamed1"/>
</dbReference>
<accession>A0A8T8WHJ6</accession>
<dbReference type="InterPro" id="IPR003787">
    <property type="entry name" value="Sulphur_relay_DsrE/F-like"/>
</dbReference>
<dbReference type="PANTHER" id="PTHR37691:SF1">
    <property type="entry name" value="BLR3518 PROTEIN"/>
    <property type="match status" value="1"/>
</dbReference>
<dbReference type="Gene3D" id="3.40.1260.10">
    <property type="entry name" value="DsrEFH-like"/>
    <property type="match status" value="1"/>
</dbReference>
<sequence>MKTVFHVSDGADDIQDAAIRYSGGIFEDDSVDIDAVAVVANASGIGLVQSDSTYAEEIRSLSEGDVRFIACEKSMEAAGLTVDDILDVVDTAPTSVGALTRLQDEGYRYIKVP</sequence>
<dbReference type="RefSeq" id="WP_222609085.1">
    <property type="nucleotide sequence ID" value="NZ_CP081959.1"/>
</dbReference>
<dbReference type="InterPro" id="IPR027396">
    <property type="entry name" value="DsrEFH-like"/>
</dbReference>
<dbReference type="KEGG" id="hmp:K6T50_15560"/>
<dbReference type="EMBL" id="CP081959">
    <property type="protein sequence ID" value="QZP39329.1"/>
    <property type="molecule type" value="Genomic_DNA"/>
</dbReference>
<evidence type="ECO:0000313" key="2">
    <source>
        <dbReference type="Proteomes" id="UP000826254"/>
    </source>
</evidence>
<dbReference type="SUPFAM" id="SSF75169">
    <property type="entry name" value="DsrEFH-like"/>
    <property type="match status" value="1"/>
</dbReference>
<name>A0A8T8WHJ6_9EURY</name>
<protein>
    <submittedName>
        <fullName evidence="1">DsrE family protein</fullName>
    </submittedName>
</protein>
<dbReference type="PANTHER" id="PTHR37691">
    <property type="entry name" value="BLR3518 PROTEIN"/>
    <property type="match status" value="1"/>
</dbReference>
<dbReference type="Pfam" id="PF02635">
    <property type="entry name" value="DsrE"/>
    <property type="match status" value="1"/>
</dbReference>